<comment type="caution">
    <text evidence="1">The sequence shown here is derived from an EMBL/GenBank/DDBJ whole genome shotgun (WGS) entry which is preliminary data.</text>
</comment>
<reference evidence="1 2" key="1">
    <citation type="submission" date="2021-06" db="EMBL/GenBank/DDBJ databases">
        <title>Caerostris extrusa draft genome.</title>
        <authorList>
            <person name="Kono N."/>
            <person name="Arakawa K."/>
        </authorList>
    </citation>
    <scope>NUCLEOTIDE SEQUENCE [LARGE SCALE GENOMIC DNA]</scope>
</reference>
<evidence type="ECO:0000313" key="2">
    <source>
        <dbReference type="Proteomes" id="UP001054945"/>
    </source>
</evidence>
<name>A0AAV4N842_CAEEX</name>
<dbReference type="Proteomes" id="UP001054945">
    <property type="component" value="Unassembled WGS sequence"/>
</dbReference>
<organism evidence="1 2">
    <name type="scientific">Caerostris extrusa</name>
    <name type="common">Bark spider</name>
    <name type="synonym">Caerostris bankana</name>
    <dbReference type="NCBI Taxonomy" id="172846"/>
    <lineage>
        <taxon>Eukaryota</taxon>
        <taxon>Metazoa</taxon>
        <taxon>Ecdysozoa</taxon>
        <taxon>Arthropoda</taxon>
        <taxon>Chelicerata</taxon>
        <taxon>Arachnida</taxon>
        <taxon>Araneae</taxon>
        <taxon>Araneomorphae</taxon>
        <taxon>Entelegynae</taxon>
        <taxon>Araneoidea</taxon>
        <taxon>Araneidae</taxon>
        <taxon>Caerostris</taxon>
    </lineage>
</organism>
<gene>
    <name evidence="1" type="ORF">CEXT_571281</name>
</gene>
<dbReference type="AlphaFoldDB" id="A0AAV4N842"/>
<dbReference type="EMBL" id="BPLR01003001">
    <property type="protein sequence ID" value="GIX80118.1"/>
    <property type="molecule type" value="Genomic_DNA"/>
</dbReference>
<protein>
    <submittedName>
        <fullName evidence="1">Uncharacterized protein</fullName>
    </submittedName>
</protein>
<evidence type="ECO:0000313" key="1">
    <source>
        <dbReference type="EMBL" id="GIX80118.1"/>
    </source>
</evidence>
<sequence length="179" mass="20068">MHSGEYFDEMPAEAFSDCSDAKMTGGDRMDIIIGSLQSHDGEPMYSVKTDIPEVRLGVTEEEIKRIMSTNFKLGKRNCSVNNVNTNTKRNTKTGKEANVVKRAGNSIIKPTKLINISQDGFIQPGRKQTAKTKDGHVPFRIPINNKFNNIEEETNSQEQSQDINQHLQKLPPLMLAFNS</sequence>
<keyword evidence="2" id="KW-1185">Reference proteome</keyword>
<accession>A0AAV4N842</accession>
<proteinExistence type="predicted"/>